<gene>
    <name evidence="1" type="ORF">ACFO4O_15510</name>
</gene>
<reference evidence="2" key="1">
    <citation type="journal article" date="2019" name="Int. J. Syst. Evol. Microbiol.">
        <title>The Global Catalogue of Microorganisms (GCM) 10K type strain sequencing project: providing services to taxonomists for standard genome sequencing and annotation.</title>
        <authorList>
            <consortium name="The Broad Institute Genomics Platform"/>
            <consortium name="The Broad Institute Genome Sequencing Center for Infectious Disease"/>
            <person name="Wu L."/>
            <person name="Ma J."/>
        </authorList>
    </citation>
    <scope>NUCLEOTIDE SEQUENCE [LARGE SCALE GENOMIC DNA]</scope>
    <source>
        <strain evidence="2">KACC 12507</strain>
    </source>
</reference>
<accession>A0ABV9M0G6</accession>
<sequence length="240" mass="26612">MANHKVLNNVEHKHTKVLTHCSAQYGHNVGAIQVFPNEITRAQCEYPILFLKQADTEQFQCFAILGLHHDENLFLDEEGVWRASYVPNIVKKGPFSIGFQNQSDTNNDAPKAVILIDMDDARVNEDDGQPVFLEFGGNSSYLEGIQNTLAELDQGANLMAPMFAAFEKLNLLESCALDIQVSEETTVRFEGYHTINTEALNQLSGEDLAQLNQSGLLSVAFAAISSLNNIEKLVTLKRAK</sequence>
<name>A0ABV9M0G6_9ALTE</name>
<keyword evidence="2" id="KW-1185">Reference proteome</keyword>
<dbReference type="Pfam" id="PF07277">
    <property type="entry name" value="SapC"/>
    <property type="match status" value="1"/>
</dbReference>
<dbReference type="InterPro" id="IPR010836">
    <property type="entry name" value="SapC"/>
</dbReference>
<evidence type="ECO:0000313" key="2">
    <source>
        <dbReference type="Proteomes" id="UP001595897"/>
    </source>
</evidence>
<dbReference type="RefSeq" id="WP_382410164.1">
    <property type="nucleotide sequence ID" value="NZ_JBHSGU010000017.1"/>
</dbReference>
<evidence type="ECO:0000313" key="1">
    <source>
        <dbReference type="EMBL" id="MFC4701564.1"/>
    </source>
</evidence>
<dbReference type="EMBL" id="JBHSGU010000017">
    <property type="protein sequence ID" value="MFC4701564.1"/>
    <property type="molecule type" value="Genomic_DNA"/>
</dbReference>
<protein>
    <submittedName>
        <fullName evidence="1">SapC family protein</fullName>
    </submittedName>
</protein>
<organism evidence="1 2">
    <name type="scientific">Glaciecola siphonariae</name>
    <dbReference type="NCBI Taxonomy" id="521012"/>
    <lineage>
        <taxon>Bacteria</taxon>
        <taxon>Pseudomonadati</taxon>
        <taxon>Pseudomonadota</taxon>
        <taxon>Gammaproteobacteria</taxon>
        <taxon>Alteromonadales</taxon>
        <taxon>Alteromonadaceae</taxon>
        <taxon>Glaciecola</taxon>
    </lineage>
</organism>
<dbReference type="Proteomes" id="UP001595897">
    <property type="component" value="Unassembled WGS sequence"/>
</dbReference>
<proteinExistence type="predicted"/>
<comment type="caution">
    <text evidence="1">The sequence shown here is derived from an EMBL/GenBank/DDBJ whole genome shotgun (WGS) entry which is preliminary data.</text>
</comment>